<dbReference type="InterPro" id="IPR004167">
    <property type="entry name" value="PSBD"/>
</dbReference>
<evidence type="ECO:0000256" key="2">
    <source>
        <dbReference type="ARBA" id="ARBA00005145"/>
    </source>
</evidence>
<keyword evidence="8 11" id="KW-0450">Lipoyl</keyword>
<dbReference type="STRING" id="1391653.AKJ08_0646"/>
<dbReference type="AlphaFoldDB" id="A0A0K1PAX6"/>
<feature type="compositionally biased region" description="Low complexity" evidence="12">
    <location>
        <begin position="82"/>
        <end position="94"/>
    </location>
</feature>
<dbReference type="PROSITE" id="PS50968">
    <property type="entry name" value="BIOTINYL_LIPOYL"/>
    <property type="match status" value="1"/>
</dbReference>
<evidence type="ECO:0000256" key="4">
    <source>
        <dbReference type="ARBA" id="ARBA00012945"/>
    </source>
</evidence>
<evidence type="ECO:0000256" key="6">
    <source>
        <dbReference type="ARBA" id="ARBA00022532"/>
    </source>
</evidence>
<dbReference type="InterPro" id="IPR006255">
    <property type="entry name" value="SucB"/>
</dbReference>
<dbReference type="SUPFAM" id="SSF47005">
    <property type="entry name" value="Peripheral subunit-binding domain of 2-oxo acid dehydrogenase complex"/>
    <property type="match status" value="1"/>
</dbReference>
<dbReference type="GO" id="GO:0004149">
    <property type="term" value="F:dihydrolipoyllysine-residue succinyltransferase activity"/>
    <property type="evidence" value="ECO:0007669"/>
    <property type="project" value="UniProtKB-UniRule"/>
</dbReference>
<protein>
    <recommendedName>
        <fullName evidence="5 11">Dihydrolipoyllysine-residue succinyltransferase component of 2-oxoglutarate dehydrogenase complex</fullName>
        <ecNumber evidence="4 11">2.3.1.61</ecNumber>
    </recommendedName>
    <alternativeName>
        <fullName evidence="11">2-oxoglutarate dehydrogenase complex component E2</fullName>
    </alternativeName>
</protein>
<dbReference type="InterPro" id="IPR036625">
    <property type="entry name" value="E3-bd_dom_sf"/>
</dbReference>
<dbReference type="NCBIfam" id="TIGR01347">
    <property type="entry name" value="sucB"/>
    <property type="match status" value="1"/>
</dbReference>
<evidence type="ECO:0000256" key="5">
    <source>
        <dbReference type="ARBA" id="ARBA00019511"/>
    </source>
</evidence>
<dbReference type="InterPro" id="IPR003016">
    <property type="entry name" value="2-oxoA_DH_lipoyl-BS"/>
</dbReference>
<dbReference type="PROSITE" id="PS00189">
    <property type="entry name" value="LIPOYL"/>
    <property type="match status" value="1"/>
</dbReference>
<keyword evidence="7 11" id="KW-0808">Transferase</keyword>
<comment type="function">
    <text evidence="1 11">E2 component of the 2-oxoglutarate dehydrogenase (OGDH) complex which catalyzes the second step in the conversion of 2-oxoglutarate to succinyl-CoA and CO(2).</text>
</comment>
<keyword evidence="9 11" id="KW-0012">Acyltransferase</keyword>
<dbReference type="InterPro" id="IPR023213">
    <property type="entry name" value="CAT-like_dom_sf"/>
</dbReference>
<dbReference type="Gene3D" id="2.40.50.100">
    <property type="match status" value="1"/>
</dbReference>
<accession>A0A0K1PAX6</accession>
<evidence type="ECO:0000256" key="1">
    <source>
        <dbReference type="ARBA" id="ARBA00004052"/>
    </source>
</evidence>
<feature type="compositionally biased region" description="Low complexity" evidence="12">
    <location>
        <begin position="102"/>
        <end position="116"/>
    </location>
</feature>
<feature type="domain" description="Peripheral subunit-binding (PSBD)" evidence="14">
    <location>
        <begin position="126"/>
        <end position="163"/>
    </location>
</feature>
<dbReference type="GO" id="GO:0045252">
    <property type="term" value="C:oxoglutarate dehydrogenase complex"/>
    <property type="evidence" value="ECO:0007669"/>
    <property type="project" value="UniProtKB-UniRule"/>
</dbReference>
<dbReference type="EC" id="2.3.1.61" evidence="4 11"/>
<comment type="similarity">
    <text evidence="3 11">Belongs to the 2-oxoacid dehydrogenase family.</text>
</comment>
<dbReference type="Gene3D" id="4.10.320.10">
    <property type="entry name" value="E3-binding domain"/>
    <property type="match status" value="1"/>
</dbReference>
<dbReference type="PATRIC" id="fig|1391653.3.peg.665"/>
<evidence type="ECO:0000313" key="16">
    <source>
        <dbReference type="Proteomes" id="UP000055590"/>
    </source>
</evidence>
<sequence>MSVNVTVPSLGESIVEAAIEKWQKQPGDYVARGETIVTVESDKATLEVPAPVGGILRKVLKGNGSSVKIGETIGEIEEAEKPSAGAPAAKAEPAAPKPAAPTPAAAAPTPAPVVHAPAAPSAAAPAAGPAARRIMAEAGLEPSAVEGTGPGGRILKEDALRQAEGKAEAKAERKAPAAPAGLPAVAAIHAGREEQSVAMTPLRRTIARRLLSAKQNTAMLTTFNEVDMTQVMELRARHQPQFQKRYGIKLGMMSFFVKASIEALKAFPLVNSEIREDDIIYKNYYDLGVAVGGGKGLTVPVIRDADMLSFAQTEQVIADFGVRAQANKLKLEELQGGTFTISNGGIYGSMLSTPILNPPQSAILGMHNIIKRPVVVDDQIVIRPMMYLALSYDHRIIDGREAVQFLIRIKECLEAPERILLEV</sequence>
<feature type="region of interest" description="Disordered" evidence="12">
    <location>
        <begin position="78"/>
        <end position="116"/>
    </location>
</feature>
<dbReference type="PANTHER" id="PTHR43416">
    <property type="entry name" value="DIHYDROLIPOYLLYSINE-RESIDUE SUCCINYLTRANSFERASE COMPONENT OF 2-OXOGLUTARATE DEHYDROGENASE COMPLEX, MITOCHONDRIAL-RELATED"/>
    <property type="match status" value="1"/>
</dbReference>
<evidence type="ECO:0000256" key="7">
    <source>
        <dbReference type="ARBA" id="ARBA00022679"/>
    </source>
</evidence>
<evidence type="ECO:0000256" key="3">
    <source>
        <dbReference type="ARBA" id="ARBA00007317"/>
    </source>
</evidence>
<dbReference type="InterPro" id="IPR001078">
    <property type="entry name" value="2-oxoacid_DH_actylTfrase"/>
</dbReference>
<dbReference type="InterPro" id="IPR011053">
    <property type="entry name" value="Single_hybrid_motif"/>
</dbReference>
<gene>
    <name evidence="15" type="ORF">AKJ08_0646</name>
</gene>
<dbReference type="EMBL" id="CP012332">
    <property type="protein sequence ID" value="AKU90259.1"/>
    <property type="molecule type" value="Genomic_DNA"/>
</dbReference>
<keyword evidence="16" id="KW-1185">Reference proteome</keyword>
<dbReference type="PANTHER" id="PTHR43416:SF5">
    <property type="entry name" value="DIHYDROLIPOYLLYSINE-RESIDUE SUCCINYLTRANSFERASE COMPONENT OF 2-OXOGLUTARATE DEHYDROGENASE COMPLEX, MITOCHONDRIAL"/>
    <property type="match status" value="1"/>
</dbReference>
<comment type="pathway">
    <text evidence="2 11">Amino-acid degradation; L-lysine degradation via saccharopine pathway; glutaryl-CoA from L-lysine: step 6/6.</text>
</comment>
<dbReference type="Gene3D" id="3.30.559.10">
    <property type="entry name" value="Chloramphenicol acetyltransferase-like domain"/>
    <property type="match status" value="1"/>
</dbReference>
<dbReference type="GO" id="GO:0005829">
    <property type="term" value="C:cytosol"/>
    <property type="evidence" value="ECO:0007669"/>
    <property type="project" value="TreeGrafter"/>
</dbReference>
<dbReference type="Pfam" id="PF00198">
    <property type="entry name" value="2-oxoacid_dh"/>
    <property type="match status" value="1"/>
</dbReference>
<dbReference type="RefSeq" id="WP_050724731.1">
    <property type="nucleotide sequence ID" value="NZ_CP012332.1"/>
</dbReference>
<feature type="domain" description="Lipoyl-binding" evidence="13">
    <location>
        <begin position="2"/>
        <end position="77"/>
    </location>
</feature>
<dbReference type="NCBIfam" id="NF004309">
    <property type="entry name" value="PRK05704.1"/>
    <property type="match status" value="1"/>
</dbReference>
<evidence type="ECO:0000259" key="14">
    <source>
        <dbReference type="PROSITE" id="PS51826"/>
    </source>
</evidence>
<keyword evidence="6 11" id="KW-0816">Tricarboxylic acid cycle</keyword>
<evidence type="ECO:0000256" key="8">
    <source>
        <dbReference type="ARBA" id="ARBA00022823"/>
    </source>
</evidence>
<dbReference type="SUPFAM" id="SSF52777">
    <property type="entry name" value="CoA-dependent acyltransferases"/>
    <property type="match status" value="1"/>
</dbReference>
<dbReference type="GO" id="GO:0006099">
    <property type="term" value="P:tricarboxylic acid cycle"/>
    <property type="evidence" value="ECO:0007669"/>
    <property type="project" value="UniProtKB-UniRule"/>
</dbReference>
<dbReference type="PROSITE" id="PS51826">
    <property type="entry name" value="PSBD"/>
    <property type="match status" value="1"/>
</dbReference>
<evidence type="ECO:0000256" key="9">
    <source>
        <dbReference type="ARBA" id="ARBA00023315"/>
    </source>
</evidence>
<name>A0A0K1PAX6_9BACT</name>
<dbReference type="KEGG" id="vin:AKJ08_0646"/>
<dbReference type="Pfam" id="PF00364">
    <property type="entry name" value="Biotin_lipoyl"/>
    <property type="match status" value="1"/>
</dbReference>
<dbReference type="GO" id="GO:0033512">
    <property type="term" value="P:L-lysine catabolic process to acetyl-CoA via saccharopine"/>
    <property type="evidence" value="ECO:0007669"/>
    <property type="project" value="UniProtKB-UniRule"/>
</dbReference>
<dbReference type="Pfam" id="PF02817">
    <property type="entry name" value="E3_binding"/>
    <property type="match status" value="1"/>
</dbReference>
<organism evidence="15 16">
    <name type="scientific">Vulgatibacter incomptus</name>
    <dbReference type="NCBI Taxonomy" id="1391653"/>
    <lineage>
        <taxon>Bacteria</taxon>
        <taxon>Pseudomonadati</taxon>
        <taxon>Myxococcota</taxon>
        <taxon>Myxococcia</taxon>
        <taxon>Myxococcales</taxon>
        <taxon>Cystobacterineae</taxon>
        <taxon>Vulgatibacteraceae</taxon>
        <taxon>Vulgatibacter</taxon>
    </lineage>
</organism>
<evidence type="ECO:0000256" key="12">
    <source>
        <dbReference type="SAM" id="MobiDB-lite"/>
    </source>
</evidence>
<comment type="cofactor">
    <cofactor evidence="11">
        <name>(R)-lipoate</name>
        <dbReference type="ChEBI" id="CHEBI:83088"/>
    </cofactor>
    <text evidence="11">Binds 1 lipoyl cofactor covalently.</text>
</comment>
<reference evidence="15 16" key="1">
    <citation type="submission" date="2015-08" db="EMBL/GenBank/DDBJ databases">
        <authorList>
            <person name="Babu N.S."/>
            <person name="Beckwith C.J."/>
            <person name="Beseler K.G."/>
            <person name="Brison A."/>
            <person name="Carone J.V."/>
            <person name="Caskin T.P."/>
            <person name="Diamond M."/>
            <person name="Durham M.E."/>
            <person name="Foxe J.M."/>
            <person name="Go M."/>
            <person name="Henderson B.A."/>
            <person name="Jones I.B."/>
            <person name="McGettigan J.A."/>
            <person name="Micheletti S.J."/>
            <person name="Nasrallah M.E."/>
            <person name="Ortiz D."/>
            <person name="Piller C.R."/>
            <person name="Privatt S.R."/>
            <person name="Schneider S.L."/>
            <person name="Sharp S."/>
            <person name="Smith T.C."/>
            <person name="Stanton J.D."/>
            <person name="Ullery H.E."/>
            <person name="Wilson R.J."/>
            <person name="Serrano M.G."/>
            <person name="Buck G."/>
            <person name="Lee V."/>
            <person name="Wang Y."/>
            <person name="Carvalho R."/>
            <person name="Voegtly L."/>
            <person name="Shi R."/>
            <person name="Duckworth R."/>
            <person name="Johnson A."/>
            <person name="Loviza R."/>
            <person name="Walstead R."/>
            <person name="Shah Z."/>
            <person name="Kiflezghi M."/>
            <person name="Wade K."/>
            <person name="Ball S.L."/>
            <person name="Bradley K.W."/>
            <person name="Asai D.J."/>
            <person name="Bowman C.A."/>
            <person name="Russell D.A."/>
            <person name="Pope W.H."/>
            <person name="Jacobs-Sera D."/>
            <person name="Hendrix R.W."/>
            <person name="Hatfull G.F."/>
        </authorList>
    </citation>
    <scope>NUCLEOTIDE SEQUENCE [LARGE SCALE GENOMIC DNA]</scope>
    <source>
        <strain evidence="15 16">DSM 27710</strain>
    </source>
</reference>
<evidence type="ECO:0000256" key="10">
    <source>
        <dbReference type="ARBA" id="ARBA00052761"/>
    </source>
</evidence>
<evidence type="ECO:0000313" key="15">
    <source>
        <dbReference type="EMBL" id="AKU90259.1"/>
    </source>
</evidence>
<dbReference type="InterPro" id="IPR050537">
    <property type="entry name" value="2-oxoacid_dehydrogenase"/>
</dbReference>
<proteinExistence type="inferred from homology"/>
<dbReference type="UniPathway" id="UPA00868">
    <property type="reaction ID" value="UER00840"/>
</dbReference>
<evidence type="ECO:0000256" key="11">
    <source>
        <dbReference type="RuleBase" id="RU361138"/>
    </source>
</evidence>
<dbReference type="InterPro" id="IPR000089">
    <property type="entry name" value="Biotin_lipoyl"/>
</dbReference>
<evidence type="ECO:0000259" key="13">
    <source>
        <dbReference type="PROSITE" id="PS50968"/>
    </source>
</evidence>
<dbReference type="Proteomes" id="UP000055590">
    <property type="component" value="Chromosome"/>
</dbReference>
<dbReference type="SUPFAM" id="SSF51230">
    <property type="entry name" value="Single hybrid motif"/>
    <property type="match status" value="1"/>
</dbReference>
<comment type="catalytic activity">
    <reaction evidence="10 11">
        <text>N(6)-[(R)-dihydrolipoyl]-L-lysyl-[protein] + succinyl-CoA = N(6)-[(R)-S(8)-succinyldihydrolipoyl]-L-lysyl-[protein] + CoA</text>
        <dbReference type="Rhea" id="RHEA:15213"/>
        <dbReference type="Rhea" id="RHEA-COMP:10475"/>
        <dbReference type="Rhea" id="RHEA-COMP:20092"/>
        <dbReference type="ChEBI" id="CHEBI:57287"/>
        <dbReference type="ChEBI" id="CHEBI:57292"/>
        <dbReference type="ChEBI" id="CHEBI:83100"/>
        <dbReference type="ChEBI" id="CHEBI:83120"/>
        <dbReference type="EC" id="2.3.1.61"/>
    </reaction>
</comment>
<dbReference type="OrthoDB" id="9805770at2"/>
<dbReference type="CDD" id="cd06849">
    <property type="entry name" value="lipoyl_domain"/>
    <property type="match status" value="1"/>
</dbReference>